<keyword evidence="3" id="KW-1185">Reference proteome</keyword>
<evidence type="ECO:0000256" key="1">
    <source>
        <dbReference type="SAM" id="MobiDB-lite"/>
    </source>
</evidence>
<organism evidence="2 3">
    <name type="scientific">Leptomonas seymouri</name>
    <dbReference type="NCBI Taxonomy" id="5684"/>
    <lineage>
        <taxon>Eukaryota</taxon>
        <taxon>Discoba</taxon>
        <taxon>Euglenozoa</taxon>
        <taxon>Kinetoplastea</taxon>
        <taxon>Metakinetoplastina</taxon>
        <taxon>Trypanosomatida</taxon>
        <taxon>Trypanosomatidae</taxon>
        <taxon>Leishmaniinae</taxon>
        <taxon>Leptomonas</taxon>
    </lineage>
</organism>
<dbReference type="Proteomes" id="UP000038009">
    <property type="component" value="Unassembled WGS sequence"/>
</dbReference>
<evidence type="ECO:0000313" key="2">
    <source>
        <dbReference type="EMBL" id="KPI89617.1"/>
    </source>
</evidence>
<gene>
    <name evidence="2" type="ORF">ABL78_1282</name>
</gene>
<dbReference type="OMA" id="ANMCGLE"/>
<feature type="region of interest" description="Disordered" evidence="1">
    <location>
        <begin position="75"/>
        <end position="95"/>
    </location>
</feature>
<reference evidence="2 3" key="1">
    <citation type="journal article" date="2015" name="PLoS Pathog.">
        <title>Leptomonas seymouri: Adaptations to the Dixenous Life Cycle Analyzed by Genome Sequencing, Transcriptome Profiling and Co-infection with Leishmania donovani.</title>
        <authorList>
            <person name="Kraeva N."/>
            <person name="Butenko A."/>
            <person name="Hlavacova J."/>
            <person name="Kostygov A."/>
            <person name="Myskova J."/>
            <person name="Grybchuk D."/>
            <person name="Lestinova T."/>
            <person name="Votypka J."/>
            <person name="Volf P."/>
            <person name="Opperdoes F."/>
            <person name="Flegontov P."/>
            <person name="Lukes J."/>
            <person name="Yurchenko V."/>
        </authorList>
    </citation>
    <scope>NUCLEOTIDE SEQUENCE [LARGE SCALE GENOMIC DNA]</scope>
    <source>
        <strain evidence="2 3">ATCC 30220</strain>
    </source>
</reference>
<dbReference type="EMBL" id="LJSK01000020">
    <property type="protein sequence ID" value="KPI89617.1"/>
    <property type="molecule type" value="Genomic_DNA"/>
</dbReference>
<dbReference type="OrthoDB" id="249149at2759"/>
<accession>A0A0N0P8J9</accession>
<comment type="caution">
    <text evidence="2">The sequence shown here is derived from an EMBL/GenBank/DDBJ whole genome shotgun (WGS) entry which is preliminary data.</text>
</comment>
<name>A0A0N0P8J9_LEPSE</name>
<protein>
    <submittedName>
        <fullName evidence="2">Uncharacterized protein</fullName>
    </submittedName>
</protein>
<dbReference type="VEuPathDB" id="TriTrypDB:Lsey_0020_0310"/>
<sequence length="95" mass="11059">MLRVYRLTRCAASTTTKFSFSEKMRKLQADPEHALSGREYRFMRERLEEYRNLQQTYAVKQTDVERARKAANMCGLEFTGKGPRKTASHPKDGKP</sequence>
<dbReference type="AlphaFoldDB" id="A0A0N0P8J9"/>
<evidence type="ECO:0000313" key="3">
    <source>
        <dbReference type="Proteomes" id="UP000038009"/>
    </source>
</evidence>
<proteinExistence type="predicted"/>